<dbReference type="Proteomes" id="UP000437709">
    <property type="component" value="Unassembled WGS sequence"/>
</dbReference>
<evidence type="ECO:0000256" key="1">
    <source>
        <dbReference type="ARBA" id="ARBA00004651"/>
    </source>
</evidence>
<dbReference type="PROSITE" id="PS50850">
    <property type="entry name" value="MFS"/>
    <property type="match status" value="1"/>
</dbReference>
<name>A0A6N7EGF8_9MICO</name>
<evidence type="ECO:0000259" key="6">
    <source>
        <dbReference type="PROSITE" id="PS50850"/>
    </source>
</evidence>
<reference evidence="7 8" key="1">
    <citation type="submission" date="2019-10" db="EMBL/GenBank/DDBJ databases">
        <title>Georgenia wutianyii sp. nov. and Georgenia yuyongxinii sp. nov. isolated from plateau pika (Ochotona curzoniae) in the Qinghai-Tibet plateau of China.</title>
        <authorList>
            <person name="Tian Z."/>
        </authorList>
    </citation>
    <scope>NUCLEOTIDE SEQUENCE [LARGE SCALE GENOMIC DNA]</scope>
    <source>
        <strain evidence="7 8">JCM 19765</strain>
    </source>
</reference>
<protein>
    <submittedName>
        <fullName evidence="7">MFS transporter</fullName>
    </submittedName>
</protein>
<dbReference type="InterPro" id="IPR020846">
    <property type="entry name" value="MFS_dom"/>
</dbReference>
<evidence type="ECO:0000313" key="7">
    <source>
        <dbReference type="EMBL" id="MPV36481.1"/>
    </source>
</evidence>
<dbReference type="InterPro" id="IPR011701">
    <property type="entry name" value="MFS"/>
</dbReference>
<dbReference type="InterPro" id="IPR052714">
    <property type="entry name" value="MFS_Exporter"/>
</dbReference>
<evidence type="ECO:0000256" key="2">
    <source>
        <dbReference type="ARBA" id="ARBA00022692"/>
    </source>
</evidence>
<evidence type="ECO:0000313" key="8">
    <source>
        <dbReference type="Proteomes" id="UP000437709"/>
    </source>
</evidence>
<feature type="transmembrane region" description="Helical" evidence="5">
    <location>
        <begin position="144"/>
        <end position="166"/>
    </location>
</feature>
<feature type="transmembrane region" description="Helical" evidence="5">
    <location>
        <begin position="220"/>
        <end position="243"/>
    </location>
</feature>
<dbReference type="SUPFAM" id="SSF103473">
    <property type="entry name" value="MFS general substrate transporter"/>
    <property type="match status" value="1"/>
</dbReference>
<feature type="transmembrane region" description="Helical" evidence="5">
    <location>
        <begin position="255"/>
        <end position="274"/>
    </location>
</feature>
<keyword evidence="2 5" id="KW-0812">Transmembrane</keyword>
<dbReference type="PANTHER" id="PTHR23531">
    <property type="entry name" value="QUINOLENE RESISTANCE PROTEIN NORA"/>
    <property type="match status" value="1"/>
</dbReference>
<feature type="transmembrane region" description="Helical" evidence="5">
    <location>
        <begin position="26"/>
        <end position="45"/>
    </location>
</feature>
<dbReference type="AlphaFoldDB" id="A0A6N7EGF8"/>
<comment type="subcellular location">
    <subcellularLocation>
        <location evidence="1">Cell membrane</location>
        <topology evidence="1">Multi-pass membrane protein</topology>
    </subcellularLocation>
</comment>
<dbReference type="GO" id="GO:0022857">
    <property type="term" value="F:transmembrane transporter activity"/>
    <property type="evidence" value="ECO:0007669"/>
    <property type="project" value="InterPro"/>
</dbReference>
<keyword evidence="3 5" id="KW-1133">Transmembrane helix</keyword>
<dbReference type="CDD" id="cd17489">
    <property type="entry name" value="MFS_YfcJ_like"/>
    <property type="match status" value="1"/>
</dbReference>
<feature type="transmembrane region" description="Helical" evidence="5">
    <location>
        <begin position="118"/>
        <end position="138"/>
    </location>
</feature>
<dbReference type="InterPro" id="IPR036259">
    <property type="entry name" value="MFS_trans_sf"/>
</dbReference>
<dbReference type="Pfam" id="PF07690">
    <property type="entry name" value="MFS_1"/>
    <property type="match status" value="1"/>
</dbReference>
<feature type="domain" description="Major facilitator superfamily (MFS) profile" evidence="6">
    <location>
        <begin position="1"/>
        <end position="368"/>
    </location>
</feature>
<dbReference type="EMBL" id="WHPC01000012">
    <property type="protein sequence ID" value="MPV36481.1"/>
    <property type="molecule type" value="Genomic_DNA"/>
</dbReference>
<evidence type="ECO:0000256" key="3">
    <source>
        <dbReference type="ARBA" id="ARBA00022989"/>
    </source>
</evidence>
<feature type="transmembrane region" description="Helical" evidence="5">
    <location>
        <begin position="57"/>
        <end position="80"/>
    </location>
</feature>
<dbReference type="PANTHER" id="PTHR23531:SF1">
    <property type="entry name" value="QUINOLENE RESISTANCE PROTEIN NORA"/>
    <property type="match status" value="1"/>
</dbReference>
<proteinExistence type="predicted"/>
<evidence type="ECO:0000256" key="5">
    <source>
        <dbReference type="SAM" id="Phobius"/>
    </source>
</evidence>
<feature type="transmembrane region" description="Helical" evidence="5">
    <location>
        <begin position="344"/>
        <end position="363"/>
    </location>
</feature>
<dbReference type="GO" id="GO:0005886">
    <property type="term" value="C:plasma membrane"/>
    <property type="evidence" value="ECO:0007669"/>
    <property type="project" value="UniProtKB-SubCell"/>
</dbReference>
<feature type="transmembrane region" description="Helical" evidence="5">
    <location>
        <begin position="192"/>
        <end position="214"/>
    </location>
</feature>
<keyword evidence="8" id="KW-1185">Reference proteome</keyword>
<feature type="transmembrane region" description="Helical" evidence="5">
    <location>
        <begin position="86"/>
        <end position="106"/>
    </location>
</feature>
<feature type="transmembrane region" description="Helical" evidence="5">
    <location>
        <begin position="318"/>
        <end position="338"/>
    </location>
</feature>
<sequence>MAMVFYLLMTTLALYAVERFAASDSAAGLAASMFVVGATAGRLFAGNLVELVGRRRILLVCLGVFVVSSLSYFLATTLTLLLVVRFVHGVAFGIGTTAVVTIAQSIIPPLRRGEGTGFFGMSTTLGTALGPFLGLLIVDRSGYTALFAASVVASAAALAVALFLRVPEPVLAGEHRAALRRFRPADLLDRRVLPLAAFMLVMGAGFSGVLTFLSTYTEQLGLPAAASLFFLVYAGVLFVSRFVVGRLQDVRGDNLVMYPAIVSFVLGLVVLAVATGVAAIVLAGALMGLGFGTLMSAGQAIAVARVAPHRMGLAVSTYFFMVDIGTGLGPVALGWLVQGTSFRTMYLAMAGVVLLAAGLYHLVHGRSRRGQRPRTA</sequence>
<gene>
    <name evidence="7" type="ORF">GB881_05335</name>
</gene>
<dbReference type="OrthoDB" id="9814001at2"/>
<comment type="caution">
    <text evidence="7">The sequence shown here is derived from an EMBL/GenBank/DDBJ whole genome shotgun (WGS) entry which is preliminary data.</text>
</comment>
<keyword evidence="4 5" id="KW-0472">Membrane</keyword>
<organism evidence="7 8">
    <name type="scientific">Georgenia subflava</name>
    <dbReference type="NCBI Taxonomy" id="1622177"/>
    <lineage>
        <taxon>Bacteria</taxon>
        <taxon>Bacillati</taxon>
        <taxon>Actinomycetota</taxon>
        <taxon>Actinomycetes</taxon>
        <taxon>Micrococcales</taxon>
        <taxon>Bogoriellaceae</taxon>
        <taxon>Georgenia</taxon>
    </lineage>
</organism>
<feature type="transmembrane region" description="Helical" evidence="5">
    <location>
        <begin position="280"/>
        <end position="306"/>
    </location>
</feature>
<dbReference type="Gene3D" id="1.20.1250.20">
    <property type="entry name" value="MFS general substrate transporter like domains"/>
    <property type="match status" value="1"/>
</dbReference>
<accession>A0A6N7EGF8</accession>
<evidence type="ECO:0000256" key="4">
    <source>
        <dbReference type="ARBA" id="ARBA00023136"/>
    </source>
</evidence>